<organism evidence="9">
    <name type="scientific">Chitinibacter mangrovi</name>
    <dbReference type="NCBI Taxonomy" id="3153927"/>
    <lineage>
        <taxon>Bacteria</taxon>
        <taxon>Pseudomonadati</taxon>
        <taxon>Pseudomonadota</taxon>
        <taxon>Betaproteobacteria</taxon>
        <taxon>Neisseriales</taxon>
        <taxon>Chitinibacteraceae</taxon>
        <taxon>Chitinibacter</taxon>
    </lineage>
</organism>
<dbReference type="GO" id="GO:0005886">
    <property type="term" value="C:plasma membrane"/>
    <property type="evidence" value="ECO:0007669"/>
    <property type="project" value="UniProtKB-UniRule"/>
</dbReference>
<keyword evidence="1 7" id="KW-1003">Cell membrane</keyword>
<dbReference type="RefSeq" id="WP_348944137.1">
    <property type="nucleotide sequence ID" value="NZ_CP157355.1"/>
</dbReference>
<dbReference type="PANTHER" id="PTHR30518">
    <property type="entry name" value="ENDOLYTIC MUREIN TRANSGLYCOSYLASE"/>
    <property type="match status" value="1"/>
</dbReference>
<comment type="catalytic activity">
    <reaction evidence="7">
        <text>a peptidoglycan chain = a peptidoglycan chain with N-acetyl-1,6-anhydromuramyl-[peptide] at the reducing end + a peptidoglycan chain with N-acetylglucosamine at the non-reducing end.</text>
        <dbReference type="EC" id="4.2.2.29"/>
    </reaction>
</comment>
<accession>A0AAU7F857</accession>
<feature type="region of interest" description="Disordered" evidence="8">
    <location>
        <begin position="1"/>
        <end position="21"/>
    </location>
</feature>
<keyword evidence="4 7" id="KW-0472">Membrane</keyword>
<evidence type="ECO:0000256" key="5">
    <source>
        <dbReference type="ARBA" id="ARBA00023239"/>
    </source>
</evidence>
<dbReference type="Gene3D" id="3.30.160.60">
    <property type="entry name" value="Classic Zinc Finger"/>
    <property type="match status" value="1"/>
</dbReference>
<dbReference type="GO" id="GO:0071555">
    <property type="term" value="P:cell wall organization"/>
    <property type="evidence" value="ECO:0007669"/>
    <property type="project" value="UniProtKB-KW"/>
</dbReference>
<feature type="site" description="Important for catalytic activity" evidence="7">
    <location>
        <position position="236"/>
    </location>
</feature>
<evidence type="ECO:0000256" key="1">
    <source>
        <dbReference type="ARBA" id="ARBA00022475"/>
    </source>
</evidence>
<dbReference type="PANTHER" id="PTHR30518:SF2">
    <property type="entry name" value="ENDOLYTIC MUREIN TRANSGLYCOSYLASE"/>
    <property type="match status" value="1"/>
</dbReference>
<keyword evidence="6 7" id="KW-0961">Cell wall biogenesis/degradation</keyword>
<dbReference type="Pfam" id="PF02618">
    <property type="entry name" value="YceG"/>
    <property type="match status" value="1"/>
</dbReference>
<name>A0AAU7F857_9NEIS</name>
<feature type="compositionally biased region" description="Low complexity" evidence="8">
    <location>
        <begin position="12"/>
        <end position="21"/>
    </location>
</feature>
<dbReference type="NCBIfam" id="TIGR00247">
    <property type="entry name" value="endolytic transglycosylase MltG"/>
    <property type="match status" value="1"/>
</dbReference>
<keyword evidence="2 7" id="KW-0812">Transmembrane</keyword>
<comment type="function">
    <text evidence="7">Functions as a peptidoglycan terminase that cleaves nascent peptidoglycan strands endolytically to terminate their elongation.</text>
</comment>
<dbReference type="Gene3D" id="3.30.1490.480">
    <property type="entry name" value="Endolytic murein transglycosylase"/>
    <property type="match status" value="1"/>
</dbReference>
<dbReference type="AlphaFoldDB" id="A0AAU7F857"/>
<dbReference type="KEGG" id="cmav:ABHF33_11735"/>
<evidence type="ECO:0000256" key="8">
    <source>
        <dbReference type="SAM" id="MobiDB-lite"/>
    </source>
</evidence>
<keyword evidence="7" id="KW-0997">Cell inner membrane</keyword>
<dbReference type="GO" id="GO:0009252">
    <property type="term" value="P:peptidoglycan biosynthetic process"/>
    <property type="evidence" value="ECO:0007669"/>
    <property type="project" value="UniProtKB-UniRule"/>
</dbReference>
<reference evidence="9" key="1">
    <citation type="submission" date="2024-05" db="EMBL/GenBank/DDBJ databases">
        <authorList>
            <person name="Yang L."/>
            <person name="Pan L."/>
        </authorList>
    </citation>
    <scope>NUCLEOTIDE SEQUENCE</scope>
    <source>
        <strain evidence="9">FCG-7</strain>
    </source>
</reference>
<evidence type="ECO:0000256" key="2">
    <source>
        <dbReference type="ARBA" id="ARBA00022692"/>
    </source>
</evidence>
<evidence type="ECO:0000256" key="4">
    <source>
        <dbReference type="ARBA" id="ARBA00023136"/>
    </source>
</evidence>
<dbReference type="EMBL" id="CP157355">
    <property type="protein sequence ID" value="XBL99732.1"/>
    <property type="molecule type" value="Genomic_DNA"/>
</dbReference>
<comment type="similarity">
    <text evidence="7">Belongs to the transglycosylase MltG family.</text>
</comment>
<proteinExistence type="inferred from homology"/>
<evidence type="ECO:0000256" key="6">
    <source>
        <dbReference type="ARBA" id="ARBA00023316"/>
    </source>
</evidence>
<dbReference type="EC" id="4.2.2.29" evidence="7"/>
<dbReference type="HAMAP" id="MF_02065">
    <property type="entry name" value="MltG"/>
    <property type="match status" value="1"/>
</dbReference>
<evidence type="ECO:0000256" key="7">
    <source>
        <dbReference type="HAMAP-Rule" id="MF_02065"/>
    </source>
</evidence>
<evidence type="ECO:0000256" key="3">
    <source>
        <dbReference type="ARBA" id="ARBA00022989"/>
    </source>
</evidence>
<evidence type="ECO:0000313" key="9">
    <source>
        <dbReference type="EMBL" id="XBL99732.1"/>
    </source>
</evidence>
<feature type="compositionally biased region" description="Basic residues" evidence="8">
    <location>
        <begin position="1"/>
        <end position="11"/>
    </location>
</feature>
<protein>
    <recommendedName>
        <fullName evidence="7">Endolytic murein transglycosylase</fullName>
        <ecNumber evidence="7">4.2.2.29</ecNumber>
    </recommendedName>
    <alternativeName>
        <fullName evidence="7">Peptidoglycan lytic transglycosylase</fullName>
    </alternativeName>
    <alternativeName>
        <fullName evidence="7">Peptidoglycan polymerization terminase</fullName>
    </alternativeName>
</protein>
<dbReference type="GO" id="GO:0008932">
    <property type="term" value="F:lytic endotransglycosylase activity"/>
    <property type="evidence" value="ECO:0007669"/>
    <property type="project" value="UniProtKB-UniRule"/>
</dbReference>
<gene>
    <name evidence="7 9" type="primary">mltG</name>
    <name evidence="9" type="ORF">ABHF33_11735</name>
</gene>
<dbReference type="CDD" id="cd08010">
    <property type="entry name" value="MltG_like"/>
    <property type="match status" value="1"/>
</dbReference>
<keyword evidence="3 7" id="KW-1133">Transmembrane helix</keyword>
<dbReference type="InterPro" id="IPR003770">
    <property type="entry name" value="MLTG-like"/>
</dbReference>
<keyword evidence="5 7" id="KW-0456">Lyase</keyword>
<sequence length="351" mass="38155">MATKPPAKRKPSANSSAKPAPSAWGRLLGFALLILTVSVAAAGFWFYSWASEPQAKPAAGAVVLQAGSVQALANQLKEQGAIDSPTLFVWLARISGKDTQLKAGRYRISADISPWILLRKLAKGDTDELMVTIVEGWNWRDVRRALNAHPQLKHDSAKLSDAEILAQLGITASSPEGLFFPETYQIEAGSSDLKLLARANRLLQKKLDEAWAARKEGLPLKDPYEVLILASLVEKETGRASDRPLVAGVFINRLKLGMRLQTDPAVVYGVGEAFDGDITKAHLRTDTPYNTYTRHGLTPTPIAMVGEAALRAAVQPADTSALYFVARGDGSSQFSNTLDEHNAAVRKYLRR</sequence>